<accession>A0A8J6HEA2</accession>
<evidence type="ECO:0000259" key="3">
    <source>
        <dbReference type="Pfam" id="PF14846"/>
    </source>
</evidence>
<reference evidence="4" key="2">
    <citation type="submission" date="2021-08" db="EMBL/GenBank/DDBJ databases">
        <authorList>
            <person name="Eriksson T."/>
        </authorList>
    </citation>
    <scope>NUCLEOTIDE SEQUENCE</scope>
    <source>
        <strain evidence="4">Stoneville</strain>
        <tissue evidence="4">Whole head</tissue>
    </source>
</reference>
<reference evidence="4" key="1">
    <citation type="journal article" date="2020" name="J Insects Food Feed">
        <title>The yellow mealworm (Tenebrio molitor) genome: a resource for the emerging insects as food and feed industry.</title>
        <authorList>
            <person name="Eriksson T."/>
            <person name="Andere A."/>
            <person name="Kelstrup H."/>
            <person name="Emery V."/>
            <person name="Picard C."/>
        </authorList>
    </citation>
    <scope>NUCLEOTIDE SEQUENCE</scope>
    <source>
        <strain evidence="4">Stoneville</strain>
        <tissue evidence="4">Whole head</tissue>
    </source>
</reference>
<sequence>MEIENKLDEDFVFYLGFVNSYLKHVRDKDIRFHCEQWLQKLCGEPCYGIEKKRGRNIYLSQLLLCMQTGTFGKEFQTPVNEVDVANALEVFQLAPEEEAIEPPAWLEDNDADVGALSRNAKKGRTYLATRTLPDGQGAFAYVAVSLEEEEPMWLGGGEGAFDRHMEQKYREEMPDYEMEKILARRKDPKEREKVVTFYKVLLTNIEDELDEKIQSAQNETINGLLEQLEQDMRDRGQFEPFENLGEKQKRIELLLVLHDRIQLRINKVMKREELLDEIEQGIVSKSIFETSVTAEDKFQLPAAMWEQVINKAPNRKNLEKLRDTYPMILVEKFLELLSNHKEEIAMRMHRRHENIAAQMKRELRREDEKGKNMVDGAQKGYDHSVEILKAVKDAYTKKVESERRNEEKTKIPQSEHSQLYDQMRAALFDTQKSVENEAARGRVLAAQIGEINEQTEMCSKVTEGNVRKIEETNMAIMKNIKKLNAAIDNIGKRIEQVQKTHNANFNGSDPKYGDEMFPGSSPTPHSKDCCSVDPFLNYKYTATGEAARKAENKSPEVPELLTNPNTQDDAEFVIRAEGGSGISREKFLLHQPPAETNKKIEPVTPAKEEKKIYDVKTMYHLRMQPELLMKRQKFGYVQKDCKIDSAYLQGIDRSDIVILNDVTFQATFFETINDLSSDDFPVLLQLEYIREPEALNVRNLVDWNKFKGAIIGRIATSLWSKCEDTSRWLQICREEHNCWNYPEFSAFIYPVCPKSAGVGNLDIVVRIHMISPLCKHKEALHQDCPRIPTKLFLDKKVVRLGVCIPSWRSPVKTMTATPHGPIGSPPIFPFPLFILSSRRQPNSARGGKPIGLAGVLQRERTLSGNVYTLTGKSGQGPRYTFMSPCRRRCSLTTRDHAAVGGLPRSSTIGRSRLYGQIGRFRRRFICSAHRMMSPKCGQGWMALGSSAFELGEQTAPRSGQGAGLRAAKTRGADSSPKLTNHALFEILRGVYEWKYVRVPLGGPSRGVIRRPSYPTRCGQWPAEVSPHVWYWGGGGGRIGLPVPSHRERTLKGQHSPGYSVMEEPREDYDGNPKRAHLYSVMEEPREDYDGNPRRAHRFAPHISLLHFLHSILEPIT</sequence>
<dbReference type="Proteomes" id="UP000719412">
    <property type="component" value="Unassembled WGS sequence"/>
</dbReference>
<feature type="domain" description="DUF4485" evidence="3">
    <location>
        <begin position="7"/>
        <end position="77"/>
    </location>
</feature>
<evidence type="ECO:0000256" key="1">
    <source>
        <dbReference type="SAM" id="Coils"/>
    </source>
</evidence>
<dbReference type="EMBL" id="JABDTM020020071">
    <property type="protein sequence ID" value="KAH0817210.1"/>
    <property type="molecule type" value="Genomic_DNA"/>
</dbReference>
<protein>
    <recommendedName>
        <fullName evidence="3">DUF4485 domain-containing protein</fullName>
    </recommendedName>
</protein>
<feature type="region of interest" description="Disordered" evidence="2">
    <location>
        <begin position="399"/>
        <end position="418"/>
    </location>
</feature>
<proteinExistence type="predicted"/>
<name>A0A8J6HEA2_TENMO</name>
<comment type="caution">
    <text evidence="4">The sequence shown here is derived from an EMBL/GenBank/DDBJ whole genome shotgun (WGS) entry which is preliminary data.</text>
</comment>
<keyword evidence="5" id="KW-1185">Reference proteome</keyword>
<feature type="compositionally biased region" description="Basic and acidic residues" evidence="2">
    <location>
        <begin position="399"/>
        <end position="410"/>
    </location>
</feature>
<dbReference type="Pfam" id="PF14846">
    <property type="entry name" value="DUF4485"/>
    <property type="match status" value="1"/>
</dbReference>
<evidence type="ECO:0000313" key="4">
    <source>
        <dbReference type="EMBL" id="KAH0817210.1"/>
    </source>
</evidence>
<evidence type="ECO:0000313" key="5">
    <source>
        <dbReference type="Proteomes" id="UP000719412"/>
    </source>
</evidence>
<feature type="region of interest" description="Disordered" evidence="2">
    <location>
        <begin position="1049"/>
        <end position="1072"/>
    </location>
</feature>
<organism evidence="4 5">
    <name type="scientific">Tenebrio molitor</name>
    <name type="common">Yellow mealworm beetle</name>
    <dbReference type="NCBI Taxonomy" id="7067"/>
    <lineage>
        <taxon>Eukaryota</taxon>
        <taxon>Metazoa</taxon>
        <taxon>Ecdysozoa</taxon>
        <taxon>Arthropoda</taxon>
        <taxon>Hexapoda</taxon>
        <taxon>Insecta</taxon>
        <taxon>Pterygota</taxon>
        <taxon>Neoptera</taxon>
        <taxon>Endopterygota</taxon>
        <taxon>Coleoptera</taxon>
        <taxon>Polyphaga</taxon>
        <taxon>Cucujiformia</taxon>
        <taxon>Tenebrionidae</taxon>
        <taxon>Tenebrio</taxon>
    </lineage>
</organism>
<gene>
    <name evidence="4" type="ORF">GEV33_005581</name>
</gene>
<feature type="coiled-coil region" evidence="1">
    <location>
        <begin position="466"/>
        <end position="500"/>
    </location>
</feature>
<dbReference type="InterPro" id="IPR027831">
    <property type="entry name" value="DUF4485"/>
</dbReference>
<evidence type="ECO:0000256" key="2">
    <source>
        <dbReference type="SAM" id="MobiDB-lite"/>
    </source>
</evidence>
<keyword evidence="1" id="KW-0175">Coiled coil</keyword>
<dbReference type="AlphaFoldDB" id="A0A8J6HEA2"/>